<dbReference type="EMBL" id="BQNB010013631">
    <property type="protein sequence ID" value="GJT18365.1"/>
    <property type="molecule type" value="Genomic_DNA"/>
</dbReference>
<proteinExistence type="predicted"/>
<keyword evidence="1" id="KW-0175">Coiled coil</keyword>
<reference evidence="2" key="1">
    <citation type="journal article" date="2022" name="Int. J. Mol. Sci.">
        <title>Draft Genome of Tanacetum Coccineum: Genomic Comparison of Closely Related Tanacetum-Family Plants.</title>
        <authorList>
            <person name="Yamashiro T."/>
            <person name="Shiraishi A."/>
            <person name="Nakayama K."/>
            <person name="Satake H."/>
        </authorList>
    </citation>
    <scope>NUCLEOTIDE SEQUENCE</scope>
</reference>
<dbReference type="Proteomes" id="UP001151760">
    <property type="component" value="Unassembled WGS sequence"/>
</dbReference>
<sequence>MLFKLQDALEEMESMKKYDNKPDYDRIHAKLECALLSLECCREEKEKLVGLLQEYRAYGGDEDSLVNNDSSKQLTVVNDQFRAKHLRSCMEQLDEELERMKNDNALLPLTNYDPSVQDLQRELAQLRQLAEALRNKKKLSIKFQRDIKELIKDIHEIKGKYVNVDSELKEMHDRYSQLSLQFAEVEGERQ</sequence>
<organism evidence="2 3">
    <name type="scientific">Tanacetum coccineum</name>
    <dbReference type="NCBI Taxonomy" id="301880"/>
    <lineage>
        <taxon>Eukaryota</taxon>
        <taxon>Viridiplantae</taxon>
        <taxon>Streptophyta</taxon>
        <taxon>Embryophyta</taxon>
        <taxon>Tracheophyta</taxon>
        <taxon>Spermatophyta</taxon>
        <taxon>Magnoliopsida</taxon>
        <taxon>eudicotyledons</taxon>
        <taxon>Gunneridae</taxon>
        <taxon>Pentapetalae</taxon>
        <taxon>asterids</taxon>
        <taxon>campanulids</taxon>
        <taxon>Asterales</taxon>
        <taxon>Asteraceae</taxon>
        <taxon>Asteroideae</taxon>
        <taxon>Anthemideae</taxon>
        <taxon>Anthemidinae</taxon>
        <taxon>Tanacetum</taxon>
    </lineage>
</organism>
<name>A0ABQ5BU35_9ASTR</name>
<keyword evidence="3" id="KW-1185">Reference proteome</keyword>
<evidence type="ECO:0000313" key="2">
    <source>
        <dbReference type="EMBL" id="GJT18365.1"/>
    </source>
</evidence>
<reference evidence="2" key="2">
    <citation type="submission" date="2022-01" db="EMBL/GenBank/DDBJ databases">
        <authorList>
            <person name="Yamashiro T."/>
            <person name="Shiraishi A."/>
            <person name="Satake H."/>
            <person name="Nakayama K."/>
        </authorList>
    </citation>
    <scope>NUCLEOTIDE SEQUENCE</scope>
</reference>
<evidence type="ECO:0000256" key="1">
    <source>
        <dbReference type="SAM" id="Coils"/>
    </source>
</evidence>
<evidence type="ECO:0000313" key="3">
    <source>
        <dbReference type="Proteomes" id="UP001151760"/>
    </source>
</evidence>
<protein>
    <submittedName>
        <fullName evidence="2">Uncharacterized protein</fullName>
    </submittedName>
</protein>
<dbReference type="PANTHER" id="PTHR34452">
    <property type="entry name" value="MYOSIN HEAVY CHAIN-RELATED PROTEIN"/>
    <property type="match status" value="1"/>
</dbReference>
<dbReference type="PANTHER" id="PTHR34452:SF1">
    <property type="entry name" value="SPORULATION-SPECIFIC PROTEIN"/>
    <property type="match status" value="1"/>
</dbReference>
<feature type="coiled-coil region" evidence="1">
    <location>
        <begin position="83"/>
        <end position="139"/>
    </location>
</feature>
<gene>
    <name evidence="2" type="ORF">Tco_0877071</name>
</gene>
<accession>A0ABQ5BU35</accession>
<comment type="caution">
    <text evidence="2">The sequence shown here is derived from an EMBL/GenBank/DDBJ whole genome shotgun (WGS) entry which is preliminary data.</text>
</comment>